<dbReference type="AlphaFoldDB" id="A0AAE1BL30"/>
<evidence type="ECO:0000313" key="3">
    <source>
        <dbReference type="Proteomes" id="UP001286313"/>
    </source>
</evidence>
<proteinExistence type="predicted"/>
<name>A0AAE1BL30_PETCI</name>
<organism evidence="2 3">
    <name type="scientific">Petrolisthes cinctipes</name>
    <name type="common">Flat porcelain crab</name>
    <dbReference type="NCBI Taxonomy" id="88211"/>
    <lineage>
        <taxon>Eukaryota</taxon>
        <taxon>Metazoa</taxon>
        <taxon>Ecdysozoa</taxon>
        <taxon>Arthropoda</taxon>
        <taxon>Crustacea</taxon>
        <taxon>Multicrustacea</taxon>
        <taxon>Malacostraca</taxon>
        <taxon>Eumalacostraca</taxon>
        <taxon>Eucarida</taxon>
        <taxon>Decapoda</taxon>
        <taxon>Pleocyemata</taxon>
        <taxon>Anomura</taxon>
        <taxon>Galatheoidea</taxon>
        <taxon>Porcellanidae</taxon>
        <taxon>Petrolisthes</taxon>
    </lineage>
</organism>
<feature type="compositionally biased region" description="Basic and acidic residues" evidence="1">
    <location>
        <begin position="1"/>
        <end position="51"/>
    </location>
</feature>
<gene>
    <name evidence="2" type="ORF">Pcinc_040630</name>
</gene>
<keyword evidence="3" id="KW-1185">Reference proteome</keyword>
<evidence type="ECO:0000256" key="1">
    <source>
        <dbReference type="SAM" id="MobiDB-lite"/>
    </source>
</evidence>
<comment type="caution">
    <text evidence="2">The sequence shown here is derived from an EMBL/GenBank/DDBJ whole genome shotgun (WGS) entry which is preliminary data.</text>
</comment>
<evidence type="ECO:0000313" key="2">
    <source>
        <dbReference type="EMBL" id="KAK3852796.1"/>
    </source>
</evidence>
<reference evidence="2" key="1">
    <citation type="submission" date="2023-10" db="EMBL/GenBank/DDBJ databases">
        <title>Genome assemblies of two species of porcelain crab, Petrolisthes cinctipes and Petrolisthes manimaculis (Anomura: Porcellanidae).</title>
        <authorList>
            <person name="Angst P."/>
        </authorList>
    </citation>
    <scope>NUCLEOTIDE SEQUENCE</scope>
    <source>
        <strain evidence="2">PB745_01</strain>
        <tissue evidence="2">Gill</tissue>
    </source>
</reference>
<accession>A0AAE1BL30</accession>
<feature type="region of interest" description="Disordered" evidence="1">
    <location>
        <begin position="1"/>
        <end position="64"/>
    </location>
</feature>
<dbReference type="EMBL" id="JAWQEG010007232">
    <property type="protein sequence ID" value="KAK3852796.1"/>
    <property type="molecule type" value="Genomic_DNA"/>
</dbReference>
<protein>
    <submittedName>
        <fullName evidence="2">Uncharacterized protein</fullName>
    </submittedName>
</protein>
<dbReference type="Proteomes" id="UP001286313">
    <property type="component" value="Unassembled WGS sequence"/>
</dbReference>
<sequence length="84" mass="9269">MEKGSTEMGGRGREKRDRDGREGGGKKHRDGWEEWSKEAQKWEKGEEERGTEMGGGGEEERGTEMGVGVGVGICNEVKRCSVPK</sequence>